<comment type="caution">
    <text evidence="2">The sequence shown here is derived from an EMBL/GenBank/DDBJ whole genome shotgun (WGS) entry which is preliminary data.</text>
</comment>
<evidence type="ECO:0000313" key="2">
    <source>
        <dbReference type="EMBL" id="KKQ74561.1"/>
    </source>
</evidence>
<keyword evidence="1" id="KW-0472">Membrane</keyword>
<evidence type="ECO:0000256" key="1">
    <source>
        <dbReference type="SAM" id="Phobius"/>
    </source>
</evidence>
<dbReference type="STRING" id="1618336.US94_C0002G0021"/>
<feature type="transmembrane region" description="Helical" evidence="1">
    <location>
        <begin position="6"/>
        <end position="25"/>
    </location>
</feature>
<dbReference type="EMBL" id="LBUX01000002">
    <property type="protein sequence ID" value="KKQ74561.1"/>
    <property type="molecule type" value="Genomic_DNA"/>
</dbReference>
<organism evidence="2">
    <name type="scientific">Berkelbacteria bacterium GW2011_GWB1_38_5</name>
    <dbReference type="NCBI Taxonomy" id="1618336"/>
    <lineage>
        <taxon>Bacteria</taxon>
        <taxon>Candidatus Berkelbacteria</taxon>
    </lineage>
</organism>
<name>A0A0G0NBS7_9BACT</name>
<keyword evidence="1" id="KW-1133">Transmembrane helix</keyword>
<sequence length="211" mass="24828">MKKWLWIILIILLFTFILLGYLYFIGKRQYQSKISPDQTLESGTLELKNKDSILEQSQKAYEIVGKYSKDPQLYYVIIDKMYGSFNFDQPDNSFAFYDSEENFDMLFSVIPETGEYKLTKTTIKIISNNEQINLEGIKDFPEALSIVQKYFQNYDIKNPDSENNYIATLAKRSNQNFLWRFVYGGQNTSPVQIDIDPKNLTILEVYPEEYK</sequence>
<evidence type="ECO:0008006" key="3">
    <source>
        <dbReference type="Google" id="ProtNLM"/>
    </source>
</evidence>
<gene>
    <name evidence="2" type="ORF">US94_C0002G0021</name>
</gene>
<dbReference type="Proteomes" id="UP000034498">
    <property type="component" value="Unassembled WGS sequence"/>
</dbReference>
<dbReference type="AlphaFoldDB" id="A0A0G0NBS7"/>
<keyword evidence="1" id="KW-0812">Transmembrane</keyword>
<reference evidence="2" key="1">
    <citation type="journal article" date="2015" name="Nature">
        <title>rRNA introns, odd ribosomes, and small enigmatic genomes across a large radiation of phyla.</title>
        <authorList>
            <person name="Brown C.T."/>
            <person name="Hug L.A."/>
            <person name="Thomas B.C."/>
            <person name="Sharon I."/>
            <person name="Castelle C.J."/>
            <person name="Singh A."/>
            <person name="Wilkins M.J."/>
            <person name="Williams K.H."/>
            <person name="Banfield J.F."/>
        </authorList>
    </citation>
    <scope>NUCLEOTIDE SEQUENCE [LARGE SCALE GENOMIC DNA]</scope>
</reference>
<accession>A0A0G0NBS7</accession>
<proteinExistence type="predicted"/>
<protein>
    <recommendedName>
        <fullName evidence="3">PepSY domain-containing protein</fullName>
    </recommendedName>
</protein>